<feature type="transmembrane region" description="Helical" evidence="4">
    <location>
        <begin position="363"/>
        <end position="382"/>
    </location>
</feature>
<proteinExistence type="inferred from homology"/>
<dbReference type="Pfam" id="PF03323">
    <property type="entry name" value="GerA"/>
    <property type="match status" value="1"/>
</dbReference>
<keyword evidence="4" id="KW-1133">Transmembrane helix</keyword>
<accession>A0ABU3R8N0</accession>
<dbReference type="Proteomes" id="UP001260980">
    <property type="component" value="Unassembled WGS sequence"/>
</dbReference>
<evidence type="ECO:0000256" key="3">
    <source>
        <dbReference type="SAM" id="MobiDB-lite"/>
    </source>
</evidence>
<dbReference type="PIRSF" id="PIRSF005690">
    <property type="entry name" value="GerBA"/>
    <property type="match status" value="1"/>
</dbReference>
<reference evidence="5 6" key="1">
    <citation type="submission" date="2023-10" db="EMBL/GenBank/DDBJ databases">
        <title>Paenibacillus strain PFR10 Genome sequencing and assembly.</title>
        <authorList>
            <person name="Kim I."/>
        </authorList>
    </citation>
    <scope>NUCLEOTIDE SEQUENCE [LARGE SCALE GENOMIC DNA]</scope>
    <source>
        <strain evidence="5 6">PFR10</strain>
    </source>
</reference>
<evidence type="ECO:0000313" key="6">
    <source>
        <dbReference type="Proteomes" id="UP001260980"/>
    </source>
</evidence>
<protein>
    <submittedName>
        <fullName evidence="5">Spore germination protein</fullName>
    </submittedName>
</protein>
<dbReference type="PANTHER" id="PTHR22550:SF5">
    <property type="entry name" value="LEUCINE ZIPPER PROTEIN 4"/>
    <property type="match status" value="1"/>
</dbReference>
<dbReference type="InterPro" id="IPR050768">
    <property type="entry name" value="UPF0353/GerABKA_families"/>
</dbReference>
<feature type="region of interest" description="Disordered" evidence="3">
    <location>
        <begin position="550"/>
        <end position="604"/>
    </location>
</feature>
<comment type="similarity">
    <text evidence="1">Belongs to the GerABKA family.</text>
</comment>
<organism evidence="5 6">
    <name type="scientific">Paenibacillus violae</name>
    <dbReference type="NCBI Taxonomy" id="3077234"/>
    <lineage>
        <taxon>Bacteria</taxon>
        <taxon>Bacillati</taxon>
        <taxon>Bacillota</taxon>
        <taxon>Bacilli</taxon>
        <taxon>Bacillales</taxon>
        <taxon>Paenibacillaceae</taxon>
        <taxon>Paenibacillus</taxon>
    </lineage>
</organism>
<dbReference type="InterPro" id="IPR004995">
    <property type="entry name" value="Spore_Ger"/>
</dbReference>
<feature type="compositionally biased region" description="Basic and acidic residues" evidence="3">
    <location>
        <begin position="558"/>
        <end position="567"/>
    </location>
</feature>
<keyword evidence="6" id="KW-1185">Reference proteome</keyword>
<dbReference type="PANTHER" id="PTHR22550">
    <property type="entry name" value="SPORE GERMINATION PROTEIN"/>
    <property type="match status" value="1"/>
</dbReference>
<feature type="transmembrane region" description="Helical" evidence="4">
    <location>
        <begin position="483"/>
        <end position="506"/>
    </location>
</feature>
<feature type="transmembrane region" description="Helical" evidence="4">
    <location>
        <begin position="432"/>
        <end position="463"/>
    </location>
</feature>
<comment type="caution">
    <text evidence="5">The sequence shown here is derived from an EMBL/GenBank/DDBJ whole genome shotgun (WGS) entry which is preliminary data.</text>
</comment>
<evidence type="ECO:0000256" key="1">
    <source>
        <dbReference type="ARBA" id="ARBA00005278"/>
    </source>
</evidence>
<keyword evidence="2 4" id="KW-0472">Membrane</keyword>
<sequence>MHRIPILDKNTWKEINGERKLQSSNEMYRGRIRMTIWQWYRRRTRPGSQSQQPSKIPRIETPAHQILEKYAEATVSQKLDDSLDFVQGILGDNDDFIMRRFCICDEHAAAALYFADLIDKQHLNDHILKPLMRTTSKEYPKDDNRSMRDYLLNDTLYSCEGRTETELDEIIQAIVEGKTVILVDGLVDAFVFSTRQVDKRSISQPETEQVIRGAREGFIEIMGTNLALLRYRLPTPDFRIKTIRIGRVTKSKVALCYINGIVNPELVKEVFRRLSLIDIDGVLDAGYLEQFIEDNHVSPFPQIQNTERPDKAVANLLEGRVILLVDGSPFALILPTVFSQFYQTVEDYSERYLLVSFIRLSRLVALVFSLIFPSLYVALISFNPELIPTEFAVAVTGGRAGVPFPSVIEVLIMEISMEVLREATLRLPQQVGGALSIVGVLVVGQAAVAAGFISPITVVIIALTTIGSFATPAYNAALALRLLRFPLVILSGIFGLYGVMIGLILIANHMLSLRSFGVPYLSPIVPGNFQGMKDTLARLPLWSMPKRPGLLHTPNDTRLSKLTKDMSGKAPNNTLDPLKVGDRRNVTYGASSPDNSDSSRDHTD</sequence>
<keyword evidence="4" id="KW-0812">Transmembrane</keyword>
<evidence type="ECO:0000313" key="5">
    <source>
        <dbReference type="EMBL" id="MDU0200433.1"/>
    </source>
</evidence>
<evidence type="ECO:0000256" key="4">
    <source>
        <dbReference type="SAM" id="Phobius"/>
    </source>
</evidence>
<name>A0ABU3R8N0_9BACL</name>
<evidence type="ECO:0000256" key="2">
    <source>
        <dbReference type="ARBA" id="ARBA00023136"/>
    </source>
</evidence>
<dbReference type="EMBL" id="JAWCUD010000001">
    <property type="protein sequence ID" value="MDU0200433.1"/>
    <property type="molecule type" value="Genomic_DNA"/>
</dbReference>
<gene>
    <name evidence="5" type="ORF">RQP52_04985</name>
</gene>